<name>A0A5D2LIV5_GOSTO</name>
<accession>A0A5D2LIV5</accession>
<evidence type="ECO:0000313" key="2">
    <source>
        <dbReference type="Proteomes" id="UP000322667"/>
    </source>
</evidence>
<protein>
    <submittedName>
        <fullName evidence="1">Uncharacterized protein</fullName>
    </submittedName>
</protein>
<dbReference type="AlphaFoldDB" id="A0A5D2LIV5"/>
<organism evidence="1 2">
    <name type="scientific">Gossypium tomentosum</name>
    <name type="common">Hawaiian cotton</name>
    <name type="synonym">Gossypium sandvicense</name>
    <dbReference type="NCBI Taxonomy" id="34277"/>
    <lineage>
        <taxon>Eukaryota</taxon>
        <taxon>Viridiplantae</taxon>
        <taxon>Streptophyta</taxon>
        <taxon>Embryophyta</taxon>
        <taxon>Tracheophyta</taxon>
        <taxon>Spermatophyta</taxon>
        <taxon>Magnoliopsida</taxon>
        <taxon>eudicotyledons</taxon>
        <taxon>Gunneridae</taxon>
        <taxon>Pentapetalae</taxon>
        <taxon>rosids</taxon>
        <taxon>malvids</taxon>
        <taxon>Malvales</taxon>
        <taxon>Malvaceae</taxon>
        <taxon>Malvoideae</taxon>
        <taxon>Gossypium</taxon>
    </lineage>
</organism>
<dbReference type="Proteomes" id="UP000322667">
    <property type="component" value="Chromosome D03"/>
</dbReference>
<evidence type="ECO:0000313" key="1">
    <source>
        <dbReference type="EMBL" id="TYH79166.1"/>
    </source>
</evidence>
<dbReference type="EMBL" id="CM017625">
    <property type="protein sequence ID" value="TYH79166.1"/>
    <property type="molecule type" value="Genomic_DNA"/>
</dbReference>
<reference evidence="1 2" key="1">
    <citation type="submission" date="2019-07" db="EMBL/GenBank/DDBJ databases">
        <title>WGS assembly of Gossypium tomentosum.</title>
        <authorList>
            <person name="Chen Z.J."/>
            <person name="Sreedasyam A."/>
            <person name="Ando A."/>
            <person name="Song Q."/>
            <person name="De L."/>
            <person name="Hulse-Kemp A."/>
            <person name="Ding M."/>
            <person name="Ye W."/>
            <person name="Kirkbride R."/>
            <person name="Jenkins J."/>
            <person name="Plott C."/>
            <person name="Lovell J."/>
            <person name="Lin Y.-M."/>
            <person name="Vaughn R."/>
            <person name="Liu B."/>
            <person name="Li W."/>
            <person name="Simpson S."/>
            <person name="Scheffler B."/>
            <person name="Saski C."/>
            <person name="Grover C."/>
            <person name="Hu G."/>
            <person name="Conover J."/>
            <person name="Carlson J."/>
            <person name="Shu S."/>
            <person name="Boston L."/>
            <person name="Williams M."/>
            <person name="Peterson D."/>
            <person name="Mcgee K."/>
            <person name="Jones D."/>
            <person name="Wendel J."/>
            <person name="Stelly D."/>
            <person name="Grimwood J."/>
            <person name="Schmutz J."/>
        </authorList>
    </citation>
    <scope>NUCLEOTIDE SEQUENCE [LARGE SCALE GENOMIC DNA]</scope>
    <source>
        <strain evidence="1">7179.01</strain>
    </source>
</reference>
<sequence length="69" mass="7933">MFEFYCTFIPSTLVIEIQGLGGLNCYSKSPVITFFLFWTKIAYFSYSSFSLSLQQISSLTFIPKVNPRN</sequence>
<gene>
    <name evidence="1" type="ORF">ES332_D03G043600v1</name>
</gene>
<keyword evidence="2" id="KW-1185">Reference proteome</keyword>
<proteinExistence type="predicted"/>